<dbReference type="InterPro" id="IPR023828">
    <property type="entry name" value="Peptidase_S8_Ser-AS"/>
</dbReference>
<dbReference type="Gene3D" id="3.50.30.30">
    <property type="match status" value="1"/>
</dbReference>
<dbReference type="PROSITE" id="PS00138">
    <property type="entry name" value="SUBTILASE_SER"/>
    <property type="match status" value="1"/>
</dbReference>
<feature type="active site" description="Charge relay system" evidence="7 8">
    <location>
        <position position="141"/>
    </location>
</feature>
<dbReference type="Proteomes" id="UP000515151">
    <property type="component" value="Chromosome 6"/>
</dbReference>
<feature type="domain" description="Subtilisin-like protease fibronectin type-III" evidence="13">
    <location>
        <begin position="659"/>
        <end position="752"/>
    </location>
</feature>
<dbReference type="FunFam" id="3.30.70.80:FF:000002">
    <property type="entry name" value="Subtilisin-like protease SBT5.3"/>
    <property type="match status" value="1"/>
</dbReference>
<evidence type="ECO:0000259" key="11">
    <source>
        <dbReference type="Pfam" id="PF02225"/>
    </source>
</evidence>
<evidence type="ECO:0000313" key="15">
    <source>
        <dbReference type="RefSeq" id="XP_031400248.1"/>
    </source>
</evidence>
<dbReference type="CDD" id="cd02120">
    <property type="entry name" value="PA_subtilisin_like"/>
    <property type="match status" value="1"/>
</dbReference>
<comment type="similarity">
    <text evidence="1 8">Belongs to the peptidase S8 family.</text>
</comment>
<reference evidence="15" key="2">
    <citation type="submission" date="2025-08" db="UniProtKB">
        <authorList>
            <consortium name="RefSeq"/>
        </authorList>
    </citation>
    <scope>IDENTIFICATION</scope>
    <source>
        <tissue evidence="15">Leaf</tissue>
    </source>
</reference>
<dbReference type="GeneID" id="116210503"/>
<organism evidence="14 15">
    <name type="scientific">Punica granatum</name>
    <name type="common">Pomegranate</name>
    <dbReference type="NCBI Taxonomy" id="22663"/>
    <lineage>
        <taxon>Eukaryota</taxon>
        <taxon>Viridiplantae</taxon>
        <taxon>Streptophyta</taxon>
        <taxon>Embryophyta</taxon>
        <taxon>Tracheophyta</taxon>
        <taxon>Spermatophyta</taxon>
        <taxon>Magnoliopsida</taxon>
        <taxon>eudicotyledons</taxon>
        <taxon>Gunneridae</taxon>
        <taxon>Pentapetalae</taxon>
        <taxon>rosids</taxon>
        <taxon>malvids</taxon>
        <taxon>Myrtales</taxon>
        <taxon>Lythraceae</taxon>
        <taxon>Punica</taxon>
    </lineage>
</organism>
<dbReference type="Gene3D" id="3.40.50.200">
    <property type="entry name" value="Peptidase S8/S53 domain"/>
    <property type="match status" value="1"/>
</dbReference>
<dbReference type="AlphaFoldDB" id="A0A6P8E5H0"/>
<dbReference type="Pfam" id="PF00082">
    <property type="entry name" value="Peptidase_S8"/>
    <property type="match status" value="1"/>
</dbReference>
<dbReference type="RefSeq" id="XP_031400248.1">
    <property type="nucleotide sequence ID" value="XM_031544388.1"/>
</dbReference>
<keyword evidence="14" id="KW-1185">Reference proteome</keyword>
<dbReference type="InterPro" id="IPR034197">
    <property type="entry name" value="Peptidases_S8_3"/>
</dbReference>
<dbReference type="InterPro" id="IPR003137">
    <property type="entry name" value="PA_domain"/>
</dbReference>
<evidence type="ECO:0000256" key="9">
    <source>
        <dbReference type="SAM" id="SignalP"/>
    </source>
</evidence>
<dbReference type="SUPFAM" id="SSF52743">
    <property type="entry name" value="Subtilisin-like"/>
    <property type="match status" value="1"/>
</dbReference>
<feature type="domain" description="PA" evidence="11">
    <location>
        <begin position="390"/>
        <end position="440"/>
    </location>
</feature>
<dbReference type="Pfam" id="PF17766">
    <property type="entry name" value="fn3_6"/>
    <property type="match status" value="1"/>
</dbReference>
<evidence type="ECO:0000256" key="6">
    <source>
        <dbReference type="ARBA" id="ARBA00023180"/>
    </source>
</evidence>
<keyword evidence="2 8" id="KW-0645">Protease</keyword>
<dbReference type="InterPro" id="IPR041469">
    <property type="entry name" value="Subtilisin-like_FN3"/>
</dbReference>
<evidence type="ECO:0000259" key="12">
    <source>
        <dbReference type="Pfam" id="PF05922"/>
    </source>
</evidence>
<evidence type="ECO:0000259" key="10">
    <source>
        <dbReference type="Pfam" id="PF00082"/>
    </source>
</evidence>
<feature type="domain" description="Inhibitor I9" evidence="12">
    <location>
        <begin position="30"/>
        <end position="108"/>
    </location>
</feature>
<dbReference type="GO" id="GO:0006508">
    <property type="term" value="P:proteolysis"/>
    <property type="evidence" value="ECO:0007669"/>
    <property type="project" value="UniProtKB-KW"/>
</dbReference>
<protein>
    <submittedName>
        <fullName evidence="15">CO(2)-response secreted protease-like</fullName>
    </submittedName>
</protein>
<evidence type="ECO:0000256" key="8">
    <source>
        <dbReference type="PROSITE-ProRule" id="PRU01240"/>
    </source>
</evidence>
<dbReference type="PRINTS" id="PR00723">
    <property type="entry name" value="SUBTILISIN"/>
</dbReference>
<dbReference type="InterPro" id="IPR045051">
    <property type="entry name" value="SBT"/>
</dbReference>
<keyword evidence="6" id="KW-0325">Glycoprotein</keyword>
<dbReference type="InterPro" id="IPR010259">
    <property type="entry name" value="S8pro/Inhibitor_I9"/>
</dbReference>
<proteinExistence type="inferred from homology"/>
<evidence type="ECO:0000256" key="7">
    <source>
        <dbReference type="PIRSR" id="PIRSR615500-1"/>
    </source>
</evidence>
<keyword evidence="3 9" id="KW-0732">Signal</keyword>
<evidence type="ECO:0000256" key="1">
    <source>
        <dbReference type="ARBA" id="ARBA00011073"/>
    </source>
</evidence>
<name>A0A6P8E5H0_PUNGR</name>
<dbReference type="Pfam" id="PF05922">
    <property type="entry name" value="Inhibitor_I9"/>
    <property type="match status" value="1"/>
</dbReference>
<dbReference type="PROSITE" id="PS51892">
    <property type="entry name" value="SUBTILASE"/>
    <property type="match status" value="1"/>
</dbReference>
<evidence type="ECO:0000259" key="13">
    <source>
        <dbReference type="Pfam" id="PF17766"/>
    </source>
</evidence>
<gene>
    <name evidence="15" type="primary">LOC116210503</name>
</gene>
<sequence>MMRSSALIALLFLSSFALASNAATSVAKHYIVYMGPHSHPDSESVIRANHEMLSSVTESLDEAQTSVVHHYSKSFQGFSALLTPEQAEQLSGKGGVISIFESRMIQLHTTHSWEFLGVNSLQYEGQMPSGSMFDVIVGVIDTGLWPESRSYDDTGVGPVPERFRGECIPGENFTSAHCNRKIIGARYYYKGFEADEGPLESFNQTFFRSARDGDGHGSHTSSTIAGSVVDDVSLYGLGRGTARGGAPHARLAMYKACWFNLCSDADILAAMDDAISDGVDILSLSLGPSPPQPSYFHNTISIGAFHAFQKGILVSASAGNSFFPRTATNVAPWILTVAASTVDREFTTNIYLGNSKIVKGYSLNPFKMGTSCGLIAGGAAAALGIPSKNASYCKNSTLDPILVKGKIVVCTLEELTDNRREKANTVKTAGGIGVVLVDPLAKDVGFQFAIPGSVITPLGAAELQAYLTTERYPTAQIVPTTTVLQTRPAPTMGMFSSMGPNIITPDIIKPDITAPGINILAAWSPVETIATSGRAVDYNIISGTSMSCPHVSAIAAILRSAHPSWSPAAIKSAIMTTATPMDNSKKLIGKNPNGSETTPFDYGSGHVNPAAALDPGLIYDFDSADVINFLCSLGAGPLELKNLTGELLSCPKNLTPSYDLNYPSIGVANMSGSLSVHRTVTYYGQGAAVYSSYVEYPAGVKLTVNPPQLKFSQAGEKLTYRIDFTPYQSSNGSFVFGSLTWSNGVHQVRSPIGLNVVSVSNRD</sequence>
<reference evidence="14" key="1">
    <citation type="journal article" date="2020" name="Plant Biotechnol. J.">
        <title>The pomegranate (Punica granatum L.) draft genome dissects genetic divergence between soft- and hard-seeded cultivars.</title>
        <authorList>
            <person name="Luo X."/>
            <person name="Li H."/>
            <person name="Wu Z."/>
            <person name="Yao W."/>
            <person name="Zhao P."/>
            <person name="Cao D."/>
            <person name="Yu H."/>
            <person name="Li K."/>
            <person name="Poudel K."/>
            <person name="Zhao D."/>
            <person name="Zhang F."/>
            <person name="Xia X."/>
            <person name="Chen L."/>
            <person name="Wang Q."/>
            <person name="Jing D."/>
            <person name="Cao S."/>
        </authorList>
    </citation>
    <scope>NUCLEOTIDE SEQUENCE [LARGE SCALE GENOMIC DNA]</scope>
    <source>
        <strain evidence="14">cv. Tunisia</strain>
    </source>
</reference>
<dbReference type="Gene3D" id="3.30.70.80">
    <property type="entry name" value="Peptidase S8 propeptide/proteinase inhibitor I9"/>
    <property type="match status" value="1"/>
</dbReference>
<dbReference type="InterPro" id="IPR036852">
    <property type="entry name" value="Peptidase_S8/S53_dom_sf"/>
</dbReference>
<dbReference type="CDD" id="cd04852">
    <property type="entry name" value="Peptidases_S8_3"/>
    <property type="match status" value="1"/>
</dbReference>
<dbReference type="Pfam" id="PF02225">
    <property type="entry name" value="PA"/>
    <property type="match status" value="1"/>
</dbReference>
<feature type="active site" description="Charge relay system" evidence="7 8">
    <location>
        <position position="216"/>
    </location>
</feature>
<keyword evidence="4 8" id="KW-0378">Hydrolase</keyword>
<dbReference type="InterPro" id="IPR000209">
    <property type="entry name" value="Peptidase_S8/S53_dom"/>
</dbReference>
<evidence type="ECO:0000313" key="14">
    <source>
        <dbReference type="Proteomes" id="UP000515151"/>
    </source>
</evidence>
<accession>A0A6P8E5H0</accession>
<dbReference type="GO" id="GO:0004252">
    <property type="term" value="F:serine-type endopeptidase activity"/>
    <property type="evidence" value="ECO:0007669"/>
    <property type="project" value="UniProtKB-UniRule"/>
</dbReference>
<feature type="active site" description="Charge relay system" evidence="7 8">
    <location>
        <position position="545"/>
    </location>
</feature>
<dbReference type="InterPro" id="IPR015500">
    <property type="entry name" value="Peptidase_S8_subtilisin-rel"/>
</dbReference>
<dbReference type="PANTHER" id="PTHR10795">
    <property type="entry name" value="PROPROTEIN CONVERTASE SUBTILISIN/KEXIN"/>
    <property type="match status" value="1"/>
</dbReference>
<evidence type="ECO:0000256" key="2">
    <source>
        <dbReference type="ARBA" id="ARBA00022670"/>
    </source>
</evidence>
<keyword evidence="5 8" id="KW-0720">Serine protease</keyword>
<feature type="domain" description="Peptidase S8/S53" evidence="10">
    <location>
        <begin position="135"/>
        <end position="603"/>
    </location>
</feature>
<dbReference type="InterPro" id="IPR037045">
    <property type="entry name" value="S8pro/Inhibitor_I9_sf"/>
</dbReference>
<feature type="signal peptide" evidence="9">
    <location>
        <begin position="1"/>
        <end position="19"/>
    </location>
</feature>
<evidence type="ECO:0000256" key="5">
    <source>
        <dbReference type="ARBA" id="ARBA00022825"/>
    </source>
</evidence>
<dbReference type="Gene3D" id="2.60.40.2310">
    <property type="match status" value="1"/>
</dbReference>
<dbReference type="FunFam" id="3.40.50.200:FF:000006">
    <property type="entry name" value="Subtilisin-like protease SBT1.5"/>
    <property type="match status" value="1"/>
</dbReference>
<evidence type="ECO:0000256" key="4">
    <source>
        <dbReference type="ARBA" id="ARBA00022801"/>
    </source>
</evidence>
<evidence type="ECO:0000256" key="3">
    <source>
        <dbReference type="ARBA" id="ARBA00022729"/>
    </source>
</evidence>
<feature type="chain" id="PRO_5027589362" evidence="9">
    <location>
        <begin position="20"/>
        <end position="763"/>
    </location>
</feature>
<dbReference type="OrthoDB" id="29072at2759"/>